<feature type="domain" description="AMP-dependent synthetase/ligase" evidence="3">
    <location>
        <begin position="26"/>
        <end position="357"/>
    </location>
</feature>
<dbReference type="InterPro" id="IPR020845">
    <property type="entry name" value="AMP-binding_CS"/>
</dbReference>
<reference evidence="5" key="1">
    <citation type="journal article" date="2019" name="Mol. Biol. Evol.">
        <title>Blast fungal genomes show frequent chromosomal changes, gene gains and losses, and effector gene turnover.</title>
        <authorList>
            <person name="Gomez Luciano L.B."/>
            <person name="Jason Tsai I."/>
            <person name="Chuma I."/>
            <person name="Tosa Y."/>
            <person name="Chen Y.H."/>
            <person name="Li J.Y."/>
            <person name="Li M.Y."/>
            <person name="Jade Lu M.Y."/>
            <person name="Nakayashiki H."/>
            <person name="Li W.H."/>
        </authorList>
    </citation>
    <scope>NUCLEOTIDE SEQUENCE</scope>
    <source>
        <strain evidence="5">NI907</strain>
    </source>
</reference>
<keyword evidence="4" id="KW-1185">Reference proteome</keyword>
<sequence>MGSQDSLSSIDMAAEMDQSLLPDRLEQLAAQEPDRIWVSYAVSQDIAKDGFRNITLAQYSRAVDRMAWHIESTIGKSSTFETFLYFGLTDVRYAIILLSAIKTGRKVLFCSHFNSTYFNQSVCDKTECGILLHSEGVESTIDPLLQARPMKAIQVPTLESLVDPEGDVERYPYSKEFSVGIDEPMFVTHTSGTTGLPKPVTMTQRSLVIASAWDKVPDLDGKPPVEKLMRNGRRCFMGFPLFQFSGVANGLWEVFYRGKTLVLPCNQPGWAPPATFEQLFEHGDFDCFIGIPYYLELMAKSPKMMDIVKDRLKYIMYGGATLNPSTGDKLAALCPFFSCIGSTESGVAFTHLIDRQDWAWFCFNEDQSGIVWEKQDIQGIEDGAGGVYELTYVKNPLVAKSQPIFWHTDRGDTIKTDDLFIKHPTKEHLWRYYARKDDMVVTKYGWNINPVIVEYEIARHPSVKAVVVGGAGREAIFAIVELIESDESPEETLDKVWAAVEDETNAKLDKIAQLNKERVILADRKNKPLPLTPKGNVVRGPALKLYEEEIEEMYKRTADPTVGWATSKRKRKGDDVVFLSPRKVSRIDPAVTVAEISAL</sequence>
<evidence type="ECO:0000259" key="3">
    <source>
        <dbReference type="Pfam" id="PF00501"/>
    </source>
</evidence>
<name>A0A6P8B3L1_PYRGI</name>
<reference evidence="5" key="2">
    <citation type="submission" date="2019-10" db="EMBL/GenBank/DDBJ databases">
        <authorList>
            <consortium name="NCBI Genome Project"/>
        </authorList>
    </citation>
    <scope>NUCLEOTIDE SEQUENCE</scope>
    <source>
        <strain evidence="5">NI907</strain>
    </source>
</reference>
<evidence type="ECO:0000256" key="1">
    <source>
        <dbReference type="ARBA" id="ARBA00022450"/>
    </source>
</evidence>
<dbReference type="Proteomes" id="UP000515153">
    <property type="component" value="Unplaced"/>
</dbReference>
<dbReference type="GeneID" id="41962042"/>
<dbReference type="PANTHER" id="PTHR43439">
    <property type="entry name" value="PHENYLACETATE-COENZYME A LIGASE"/>
    <property type="match status" value="1"/>
</dbReference>
<dbReference type="RefSeq" id="XP_030981748.1">
    <property type="nucleotide sequence ID" value="XM_031127133.1"/>
</dbReference>
<dbReference type="Pfam" id="PF00501">
    <property type="entry name" value="AMP-binding"/>
    <property type="match status" value="1"/>
</dbReference>
<gene>
    <name evidence="5" type="ORF">PgNI_07116</name>
</gene>
<keyword evidence="2" id="KW-0597">Phosphoprotein</keyword>
<keyword evidence="1" id="KW-0596">Phosphopantetheine</keyword>
<accession>A0A6P8B3L1</accession>
<dbReference type="KEGG" id="pgri:PgNI_07116"/>
<protein>
    <recommendedName>
        <fullName evidence="3">AMP-dependent synthetase/ligase domain-containing protein</fullName>
    </recommendedName>
</protein>
<dbReference type="PANTHER" id="PTHR43439:SF2">
    <property type="entry name" value="ENZYME, PUTATIVE (JCVI)-RELATED"/>
    <property type="match status" value="1"/>
</dbReference>
<evidence type="ECO:0000256" key="2">
    <source>
        <dbReference type="ARBA" id="ARBA00022553"/>
    </source>
</evidence>
<dbReference type="PROSITE" id="PS00455">
    <property type="entry name" value="AMP_BINDING"/>
    <property type="match status" value="1"/>
</dbReference>
<evidence type="ECO:0000313" key="5">
    <source>
        <dbReference type="RefSeq" id="XP_030981748.1"/>
    </source>
</evidence>
<dbReference type="InterPro" id="IPR042099">
    <property type="entry name" value="ANL_N_sf"/>
</dbReference>
<dbReference type="SUPFAM" id="SSF56801">
    <property type="entry name" value="Acetyl-CoA synthetase-like"/>
    <property type="match status" value="1"/>
</dbReference>
<reference evidence="5" key="3">
    <citation type="submission" date="2025-08" db="UniProtKB">
        <authorList>
            <consortium name="RefSeq"/>
        </authorList>
    </citation>
    <scope>IDENTIFICATION</scope>
    <source>
        <strain evidence="5">NI907</strain>
    </source>
</reference>
<dbReference type="Gene3D" id="3.40.50.12780">
    <property type="entry name" value="N-terminal domain of ligase-like"/>
    <property type="match status" value="1"/>
</dbReference>
<evidence type="ECO:0000313" key="4">
    <source>
        <dbReference type="Proteomes" id="UP000515153"/>
    </source>
</evidence>
<organism evidence="4 5">
    <name type="scientific">Pyricularia grisea</name>
    <name type="common">Crabgrass-specific blast fungus</name>
    <name type="synonym">Magnaporthe grisea</name>
    <dbReference type="NCBI Taxonomy" id="148305"/>
    <lineage>
        <taxon>Eukaryota</taxon>
        <taxon>Fungi</taxon>
        <taxon>Dikarya</taxon>
        <taxon>Ascomycota</taxon>
        <taxon>Pezizomycotina</taxon>
        <taxon>Sordariomycetes</taxon>
        <taxon>Sordariomycetidae</taxon>
        <taxon>Magnaporthales</taxon>
        <taxon>Pyriculariaceae</taxon>
        <taxon>Pyricularia</taxon>
    </lineage>
</organism>
<dbReference type="Pfam" id="PF23562">
    <property type="entry name" value="AMP-binding_C_3"/>
    <property type="match status" value="1"/>
</dbReference>
<proteinExistence type="predicted"/>
<dbReference type="InterPro" id="IPR000873">
    <property type="entry name" value="AMP-dep_synth/lig_dom"/>
</dbReference>
<dbReference type="AlphaFoldDB" id="A0A6P8B3L1"/>
<dbReference type="InterPro" id="IPR051414">
    <property type="entry name" value="Adenylate-forming_Reductase"/>
</dbReference>